<name>A0AAF0EXT4_9BASI</name>
<reference evidence="4" key="1">
    <citation type="submission" date="2023-03" db="EMBL/GenBank/DDBJ databases">
        <title>Mating type loci evolution in Malassezia.</title>
        <authorList>
            <person name="Coelho M.A."/>
        </authorList>
    </citation>
    <scope>NUCLEOTIDE SEQUENCE</scope>
    <source>
        <strain evidence="4">CBS 9431</strain>
    </source>
</reference>
<dbReference type="GO" id="GO:0003729">
    <property type="term" value="F:mRNA binding"/>
    <property type="evidence" value="ECO:0007669"/>
    <property type="project" value="TreeGrafter"/>
</dbReference>
<dbReference type="PANTHER" id="PTHR13612:SF0">
    <property type="entry name" value="ENHANCER OF MRNA-DECAPPING PROTEIN 3"/>
    <property type="match status" value="1"/>
</dbReference>
<evidence type="ECO:0000313" key="4">
    <source>
        <dbReference type="EMBL" id="WFD37149.1"/>
    </source>
</evidence>
<proteinExistence type="predicted"/>
<dbReference type="Proteomes" id="UP001217754">
    <property type="component" value="Chromosome 1"/>
</dbReference>
<dbReference type="EMBL" id="CP119958">
    <property type="protein sequence ID" value="WFD37149.1"/>
    <property type="molecule type" value="Genomic_DNA"/>
</dbReference>
<dbReference type="PROSITE" id="PS51512">
    <property type="entry name" value="DFDF"/>
    <property type="match status" value="1"/>
</dbReference>
<evidence type="ECO:0000256" key="2">
    <source>
        <dbReference type="SAM" id="MobiDB-lite"/>
    </source>
</evidence>
<dbReference type="GO" id="GO:0000932">
    <property type="term" value="C:P-body"/>
    <property type="evidence" value="ECO:0007669"/>
    <property type="project" value="TreeGrafter"/>
</dbReference>
<keyword evidence="1" id="KW-0175">Coiled coil</keyword>
<keyword evidence="5" id="KW-1185">Reference proteome</keyword>
<evidence type="ECO:0000313" key="5">
    <source>
        <dbReference type="Proteomes" id="UP001217754"/>
    </source>
</evidence>
<dbReference type="GO" id="GO:0033962">
    <property type="term" value="P:P-body assembly"/>
    <property type="evidence" value="ECO:0007669"/>
    <property type="project" value="TreeGrafter"/>
</dbReference>
<sequence>MSSFTGALVKLTLRNGDAYPAKILSVDPTTATLTVERKDTGETCQVRRDVLLDVSIVSEGVGAVAEAASAAATPAAPAAAAPAAPAPAPPSESKKKRSGKKKGTSTPTTAPPVNYLEEFDYTKSTQSFDKKKAWEEIRKSQAGTSDDQLLVMLNRRQPQESRQPMLAPDEMVLSPSERAENAAPAQGAASSKELEELKAKLERAEARQTLLEALTGVQIADGATADEYTCSLFADTRTATAHWRSRYVAPASLDDTGVLRYNVRLPDLSGVGKDDAVLLSYRGPAPESDKEIVARLPDHFQSEVSVKVENAALFEQRLQTVAQGTSS</sequence>
<evidence type="ECO:0000259" key="3">
    <source>
        <dbReference type="PROSITE" id="PS51512"/>
    </source>
</evidence>
<gene>
    <name evidence="4" type="ORF">MJAP1_000091</name>
</gene>
<organism evidence="4 5">
    <name type="scientific">Malassezia japonica</name>
    <dbReference type="NCBI Taxonomy" id="223818"/>
    <lineage>
        <taxon>Eukaryota</taxon>
        <taxon>Fungi</taxon>
        <taxon>Dikarya</taxon>
        <taxon>Basidiomycota</taxon>
        <taxon>Ustilaginomycotina</taxon>
        <taxon>Malasseziomycetes</taxon>
        <taxon>Malasseziales</taxon>
        <taxon>Malasseziaceae</taxon>
        <taxon>Malassezia</taxon>
    </lineage>
</organism>
<feature type="domain" description="DFDF" evidence="3">
    <location>
        <begin position="107"/>
        <end position="143"/>
    </location>
</feature>
<dbReference type="GO" id="GO:0031087">
    <property type="term" value="P:deadenylation-independent decapping of nuclear-transcribed mRNA"/>
    <property type="evidence" value="ECO:0007669"/>
    <property type="project" value="TreeGrafter"/>
</dbReference>
<dbReference type="InterPro" id="IPR025762">
    <property type="entry name" value="DFDF"/>
</dbReference>
<accession>A0AAF0EXT4</accession>
<evidence type="ECO:0000256" key="1">
    <source>
        <dbReference type="SAM" id="Coils"/>
    </source>
</evidence>
<dbReference type="PANTHER" id="PTHR13612">
    <property type="entry name" value="ENHANCER OF MRNA-DECAPPING PROTEIN 3"/>
    <property type="match status" value="1"/>
</dbReference>
<dbReference type="GeneID" id="85223740"/>
<feature type="compositionally biased region" description="Basic residues" evidence="2">
    <location>
        <begin position="94"/>
        <end position="103"/>
    </location>
</feature>
<dbReference type="AlphaFoldDB" id="A0AAF0EXT4"/>
<feature type="coiled-coil region" evidence="1">
    <location>
        <begin position="187"/>
        <end position="214"/>
    </location>
</feature>
<feature type="region of interest" description="Disordered" evidence="2">
    <location>
        <begin position="77"/>
        <end position="113"/>
    </location>
</feature>
<protein>
    <recommendedName>
        <fullName evidence="3">DFDF domain-containing protein</fullName>
    </recommendedName>
</protein>
<dbReference type="RefSeq" id="XP_060120046.1">
    <property type="nucleotide sequence ID" value="XM_060264063.1"/>
</dbReference>